<proteinExistence type="predicted"/>
<accession>A0A3M5U6V0</accession>
<evidence type="ECO:0000313" key="1">
    <source>
        <dbReference type="EMBL" id="RMU41649.1"/>
    </source>
</evidence>
<dbReference type="Proteomes" id="UP000281514">
    <property type="component" value="Unassembled WGS sequence"/>
</dbReference>
<sequence length="310" mass="35279">MVAHFKVTPGRVPAHRVNRDNVEDLLGRRAPWFRPGQHRSEDRHYAVCPYCDNAIQLKGVYKETVEGARRYGSHLGEPVEGFAFNRLDLEFCPYKIKASARSKSSRRASGPVSQELIDLAITEFDRIVLILRTDFGFSFSDKFAGRMLDQWLDSEGYLYTGAHLRNLPWMIAYFGPAQSLYGQYVGNNADLAQGIRTKVPAAMLTAEGQLTSDKKKQFFKLELQCLHHRVAVDPEDGSLVETLKLRVQDFTRFNEPAKAPKVYETQIVFDPDRFEALIHVPPERAWRNETLLALARDIAAKRGIQCPIPE</sequence>
<dbReference type="AlphaFoldDB" id="A0A3M5U6V0"/>
<reference evidence="1 2" key="1">
    <citation type="submission" date="2018-08" db="EMBL/GenBank/DDBJ databases">
        <title>Recombination of ecologically and evolutionarily significant loci maintains genetic cohesion in the Pseudomonas syringae species complex.</title>
        <authorList>
            <person name="Dillon M."/>
            <person name="Thakur S."/>
            <person name="Almeida R.N.D."/>
            <person name="Weir B.S."/>
            <person name="Guttman D.S."/>
        </authorList>
    </citation>
    <scope>NUCLEOTIDE SEQUENCE [LARGE SCALE GENOMIC DNA]</scope>
    <source>
        <strain evidence="1 2">ICMP 9749</strain>
    </source>
</reference>
<comment type="caution">
    <text evidence="1">The sequence shown here is derived from an EMBL/GenBank/DDBJ whole genome shotgun (WGS) entry which is preliminary data.</text>
</comment>
<name>A0A3M5U6V0_9PSED</name>
<protein>
    <submittedName>
        <fullName evidence="1">Uncharacterized protein</fullName>
    </submittedName>
</protein>
<dbReference type="EMBL" id="RBTX01000018">
    <property type="protein sequence ID" value="RMU41649.1"/>
    <property type="molecule type" value="Genomic_DNA"/>
</dbReference>
<gene>
    <name evidence="1" type="ORF">ALP32_200246</name>
</gene>
<organism evidence="1 2">
    <name type="scientific">Pseudomonas avellanae</name>
    <dbReference type="NCBI Taxonomy" id="46257"/>
    <lineage>
        <taxon>Bacteria</taxon>
        <taxon>Pseudomonadati</taxon>
        <taxon>Pseudomonadota</taxon>
        <taxon>Gammaproteobacteria</taxon>
        <taxon>Pseudomonadales</taxon>
        <taxon>Pseudomonadaceae</taxon>
        <taxon>Pseudomonas</taxon>
    </lineage>
</organism>
<evidence type="ECO:0000313" key="2">
    <source>
        <dbReference type="Proteomes" id="UP000281514"/>
    </source>
</evidence>